<dbReference type="Pfam" id="PF03738">
    <property type="entry name" value="GSP_synth"/>
    <property type="match status" value="1"/>
</dbReference>
<keyword evidence="4" id="KW-0067">ATP-binding</keyword>
<evidence type="ECO:0000256" key="5">
    <source>
        <dbReference type="ARBA" id="ARBA00022842"/>
    </source>
</evidence>
<protein>
    <submittedName>
        <fullName evidence="7">Glutathionylspermidine synthase family protein</fullName>
    </submittedName>
</protein>
<evidence type="ECO:0000259" key="6">
    <source>
        <dbReference type="Pfam" id="PF03738"/>
    </source>
</evidence>
<evidence type="ECO:0000256" key="4">
    <source>
        <dbReference type="ARBA" id="ARBA00022840"/>
    </source>
</evidence>
<dbReference type="Proteomes" id="UP001165652">
    <property type="component" value="Unassembled WGS sequence"/>
</dbReference>
<keyword evidence="3" id="KW-0547">Nucleotide-binding</keyword>
<comment type="caution">
    <text evidence="7">The sequence shown here is derived from an EMBL/GenBank/DDBJ whole genome shotgun (WGS) entry which is preliminary data.</text>
</comment>
<dbReference type="SUPFAM" id="SSF56059">
    <property type="entry name" value="Glutathione synthetase ATP-binding domain-like"/>
    <property type="match status" value="1"/>
</dbReference>
<organism evidence="7 8">
    <name type="scientific">Rhodoplanes tepidamans</name>
    <name type="common">Rhodoplanes cryptolactis</name>
    <dbReference type="NCBI Taxonomy" id="200616"/>
    <lineage>
        <taxon>Bacteria</taxon>
        <taxon>Pseudomonadati</taxon>
        <taxon>Pseudomonadota</taxon>
        <taxon>Alphaproteobacteria</taxon>
        <taxon>Hyphomicrobiales</taxon>
        <taxon>Nitrobacteraceae</taxon>
        <taxon>Rhodoplanes</taxon>
    </lineage>
</organism>
<dbReference type="EMBL" id="JAQQLI010000094">
    <property type="protein sequence ID" value="MDC7789831.1"/>
    <property type="molecule type" value="Genomic_DNA"/>
</dbReference>
<reference evidence="7" key="2">
    <citation type="submission" date="2023-02" db="EMBL/GenBank/DDBJ databases">
        <authorList>
            <person name="Rayyan A."/>
            <person name="Meyer T."/>
            <person name="Kyndt J.A."/>
        </authorList>
    </citation>
    <scope>NUCLEOTIDE SEQUENCE</scope>
    <source>
        <strain evidence="7">DSM 9987</strain>
    </source>
</reference>
<keyword evidence="1" id="KW-0436">Ligase</keyword>
<evidence type="ECO:0000313" key="7">
    <source>
        <dbReference type="EMBL" id="MDC7789831.1"/>
    </source>
</evidence>
<sequence>MRRIACPERDDWKATAERVGFDFHTIGGAPYWDETAYYGFTLEQIERDIEAPTLEIDRLCRELVARAVDDERILRLLQIPEAYWTYIAASWKRGDPSLYGRLDLCYDGQGPAKLLEYNADTPTALYETGVFQWLWLEEAIARKIVPAGSDQFNSVHEKLIAGWREVAAAISRGAATGQGHGEPVRGVHLAGALESTEDLGTLAYLEDTARQAGLDTTMIAMDRIGRRPNGDFVDEQDRPIALAFKLYPWEWMFREAFGRSLPGASTRWIEPPWKAILSSKGILPLLWSMFPRHPNLLPAWFEDDPESAQLGESYARKPLYSREGANVALVVGGEVMDSDSGPYGAEGFVRQAVATLPRFDGGYPVLGSWIVNGEACGLSVREDASPITKNTSRFLPHAILP</sequence>
<reference evidence="7" key="1">
    <citation type="journal article" date="2023" name="Microbiol Resour">
        <title>Genome Sequences of Rhodoplanes serenus and Two Thermotolerant Strains, Rhodoplanes tepidamans and 'Rhodoplanes cryptolactis,' Further Refine the Genus.</title>
        <authorList>
            <person name="Rayyan A.A."/>
            <person name="Kyndt J.A."/>
        </authorList>
    </citation>
    <scope>NUCLEOTIDE SEQUENCE</scope>
    <source>
        <strain evidence="7">DSM 9987</strain>
    </source>
</reference>
<evidence type="ECO:0000256" key="2">
    <source>
        <dbReference type="ARBA" id="ARBA00022723"/>
    </source>
</evidence>
<keyword evidence="8" id="KW-1185">Reference proteome</keyword>
<dbReference type="Gene3D" id="3.30.1490.330">
    <property type="match status" value="1"/>
</dbReference>
<accession>A0ABT5JKF0</accession>
<dbReference type="InterPro" id="IPR005494">
    <property type="entry name" value="GSPS_pre-ATP-grasp-like_dom"/>
</dbReference>
<name>A0ABT5JKF0_RHOTP</name>
<evidence type="ECO:0000256" key="3">
    <source>
        <dbReference type="ARBA" id="ARBA00022741"/>
    </source>
</evidence>
<evidence type="ECO:0000313" key="8">
    <source>
        <dbReference type="Proteomes" id="UP001165652"/>
    </source>
</evidence>
<evidence type="ECO:0000256" key="1">
    <source>
        <dbReference type="ARBA" id="ARBA00022598"/>
    </source>
</evidence>
<proteinExistence type="predicted"/>
<dbReference type="RefSeq" id="WP_272780651.1">
    <property type="nucleotide sequence ID" value="NZ_JAQQLI010000094.1"/>
</dbReference>
<keyword evidence="2" id="KW-0479">Metal-binding</keyword>
<dbReference type="InterPro" id="IPR016185">
    <property type="entry name" value="PreATP-grasp_dom_sf"/>
</dbReference>
<feature type="domain" description="Glutathionylspermidine synthase pre-ATP-grasp-like" evidence="6">
    <location>
        <begin position="12"/>
        <end position="399"/>
    </location>
</feature>
<gene>
    <name evidence="7" type="ORF">PQJ73_29485</name>
</gene>
<dbReference type="SUPFAM" id="SSF52440">
    <property type="entry name" value="PreATP-grasp domain"/>
    <property type="match status" value="1"/>
</dbReference>
<keyword evidence="5" id="KW-0460">Magnesium</keyword>